<comment type="caution">
    <text evidence="6">The sequence shown here is derived from an EMBL/GenBank/DDBJ whole genome shotgun (WGS) entry which is preliminary data.</text>
</comment>
<feature type="domain" description="HTH crp-type" evidence="5">
    <location>
        <begin position="149"/>
        <end position="219"/>
    </location>
</feature>
<dbReference type="PANTHER" id="PTHR24567:SF74">
    <property type="entry name" value="HTH-TYPE TRANSCRIPTIONAL REGULATOR ARCR"/>
    <property type="match status" value="1"/>
</dbReference>
<dbReference type="InterPro" id="IPR014710">
    <property type="entry name" value="RmlC-like_jellyroll"/>
</dbReference>
<evidence type="ECO:0000313" key="6">
    <source>
        <dbReference type="EMBL" id="MCT9810623.1"/>
    </source>
</evidence>
<accession>A0ABT2PND3</accession>
<dbReference type="SUPFAM" id="SSF46785">
    <property type="entry name" value="Winged helix' DNA-binding domain"/>
    <property type="match status" value="1"/>
</dbReference>
<dbReference type="CDD" id="cd00038">
    <property type="entry name" value="CAP_ED"/>
    <property type="match status" value="1"/>
</dbReference>
<dbReference type="Proteomes" id="UP001525968">
    <property type="component" value="Unassembled WGS sequence"/>
</dbReference>
<dbReference type="InterPro" id="IPR036388">
    <property type="entry name" value="WH-like_DNA-bd_sf"/>
</dbReference>
<dbReference type="PROSITE" id="PS51063">
    <property type="entry name" value="HTH_CRP_2"/>
    <property type="match status" value="1"/>
</dbReference>
<keyword evidence="1" id="KW-0805">Transcription regulation</keyword>
<dbReference type="Gene3D" id="1.10.10.10">
    <property type="entry name" value="Winged helix-like DNA-binding domain superfamily/Winged helix DNA-binding domain"/>
    <property type="match status" value="1"/>
</dbReference>
<evidence type="ECO:0000256" key="3">
    <source>
        <dbReference type="ARBA" id="ARBA00023163"/>
    </source>
</evidence>
<name>A0ABT2PND3_9BURK</name>
<dbReference type="InterPro" id="IPR000595">
    <property type="entry name" value="cNMP-bd_dom"/>
</dbReference>
<dbReference type="InterPro" id="IPR012318">
    <property type="entry name" value="HTH_CRP"/>
</dbReference>
<keyword evidence="2" id="KW-0238">DNA-binding</keyword>
<dbReference type="InterPro" id="IPR036390">
    <property type="entry name" value="WH_DNA-bd_sf"/>
</dbReference>
<dbReference type="Pfam" id="PF00027">
    <property type="entry name" value="cNMP_binding"/>
    <property type="match status" value="1"/>
</dbReference>
<reference evidence="6 7" key="1">
    <citation type="submission" date="2022-09" db="EMBL/GenBank/DDBJ databases">
        <title>Draft genome of isolate Be4.</title>
        <authorList>
            <person name="Sanchez-Castro I."/>
            <person name="Martinez-Rodriguez P."/>
            <person name="Descostes M."/>
            <person name="Merroun M."/>
        </authorList>
    </citation>
    <scope>NUCLEOTIDE SEQUENCE [LARGE SCALE GENOMIC DNA]</scope>
    <source>
        <strain evidence="6 7">Be4</strain>
    </source>
</reference>
<dbReference type="Pfam" id="PF13545">
    <property type="entry name" value="HTH_Crp_2"/>
    <property type="match status" value="1"/>
</dbReference>
<proteinExistence type="predicted"/>
<evidence type="ECO:0000256" key="2">
    <source>
        <dbReference type="ARBA" id="ARBA00023125"/>
    </source>
</evidence>
<dbReference type="PANTHER" id="PTHR24567">
    <property type="entry name" value="CRP FAMILY TRANSCRIPTIONAL REGULATORY PROTEIN"/>
    <property type="match status" value="1"/>
</dbReference>
<dbReference type="SMART" id="SM00419">
    <property type="entry name" value="HTH_CRP"/>
    <property type="match status" value="1"/>
</dbReference>
<dbReference type="Gene3D" id="2.60.120.10">
    <property type="entry name" value="Jelly Rolls"/>
    <property type="match status" value="1"/>
</dbReference>
<dbReference type="SUPFAM" id="SSF51206">
    <property type="entry name" value="cAMP-binding domain-like"/>
    <property type="match status" value="1"/>
</dbReference>
<evidence type="ECO:0000259" key="5">
    <source>
        <dbReference type="PROSITE" id="PS51063"/>
    </source>
</evidence>
<dbReference type="PROSITE" id="PS50042">
    <property type="entry name" value="CNMP_BINDING_3"/>
    <property type="match status" value="1"/>
</dbReference>
<dbReference type="RefSeq" id="WP_261499713.1">
    <property type="nucleotide sequence ID" value="NZ_JAODYH010000004.1"/>
</dbReference>
<keyword evidence="7" id="KW-1185">Reference proteome</keyword>
<keyword evidence="3" id="KW-0804">Transcription</keyword>
<protein>
    <submittedName>
        <fullName evidence="6">Crp/Fnr family transcriptional regulator</fullName>
    </submittedName>
</protein>
<evidence type="ECO:0000259" key="4">
    <source>
        <dbReference type="PROSITE" id="PS50042"/>
    </source>
</evidence>
<organism evidence="6 7">
    <name type="scientific">Acidovorax bellezanensis</name>
    <dbReference type="NCBI Taxonomy" id="2976702"/>
    <lineage>
        <taxon>Bacteria</taxon>
        <taxon>Pseudomonadati</taxon>
        <taxon>Pseudomonadota</taxon>
        <taxon>Betaproteobacteria</taxon>
        <taxon>Burkholderiales</taxon>
        <taxon>Comamonadaceae</taxon>
        <taxon>Acidovorax</taxon>
    </lineage>
</organism>
<dbReference type="InterPro" id="IPR018490">
    <property type="entry name" value="cNMP-bd_dom_sf"/>
</dbReference>
<gene>
    <name evidence="6" type="ORF">N0K08_08260</name>
</gene>
<sequence>MNDTLVRLAITQSELFSPWPDDAIARLIAHATVLMVEPDTCVHRAGDAAEYVSLLVAGSMNLSREMPGGRHFTGGLHLAGEFHGLGPVLAQAPHMFTAVCKEKSVLVRIPGALLREMIAGNGRLSFSLFAALERRHLRAQLRHASAAVDSTQARIAGLLQSIDARSVHGRADAEVNLSQDEIAMMLGTRRQVVNRVLREMAEKGAVQVRYGRISITDSDKLKQMALGAE</sequence>
<dbReference type="SMART" id="SM00100">
    <property type="entry name" value="cNMP"/>
    <property type="match status" value="1"/>
</dbReference>
<evidence type="ECO:0000256" key="1">
    <source>
        <dbReference type="ARBA" id="ARBA00023015"/>
    </source>
</evidence>
<dbReference type="EMBL" id="JAODYH010000004">
    <property type="protein sequence ID" value="MCT9810623.1"/>
    <property type="molecule type" value="Genomic_DNA"/>
</dbReference>
<dbReference type="InterPro" id="IPR050397">
    <property type="entry name" value="Env_Response_Regulators"/>
</dbReference>
<feature type="domain" description="Cyclic nucleotide-binding" evidence="4">
    <location>
        <begin position="15"/>
        <end position="135"/>
    </location>
</feature>
<evidence type="ECO:0000313" key="7">
    <source>
        <dbReference type="Proteomes" id="UP001525968"/>
    </source>
</evidence>